<dbReference type="InterPro" id="IPR052579">
    <property type="entry name" value="Zinc_finger_SWIM"/>
</dbReference>
<reference evidence="2" key="2">
    <citation type="submission" date="2011-02" db="EMBL/GenBank/DDBJ databases">
        <authorList>
            <person name="MacLean D."/>
        </authorList>
    </citation>
    <scope>NUCLEOTIDE SEQUENCE</scope>
</reference>
<proteinExistence type="predicted"/>
<feature type="domain" description="MULE transposase" evidence="1">
    <location>
        <begin position="488"/>
        <end position="582"/>
    </location>
</feature>
<organism evidence="2">
    <name type="scientific">Albugo laibachii Nc14</name>
    <dbReference type="NCBI Taxonomy" id="890382"/>
    <lineage>
        <taxon>Eukaryota</taxon>
        <taxon>Sar</taxon>
        <taxon>Stramenopiles</taxon>
        <taxon>Oomycota</taxon>
        <taxon>Peronosporomycetes</taxon>
        <taxon>Albuginales</taxon>
        <taxon>Albuginaceae</taxon>
        <taxon>Albugo</taxon>
    </lineage>
</organism>
<sequence>MLEMEDRQFNRMIIVFREGKQVFKSYAQCGICLDGTFLKNVSGGIPLIACVLNGNQQIQIVSMAIVSIVNEADWSFFLRNMGVMLPLRPSFILSDGAKELIPAVSSVYPSTYQFYCLRQLMENFNRKIRSVKLKNEGWGRAKTTSMAEYTQKAELLNQINPAALKWSQDVGVEKWSLAHRPCPRYGQVWRTSAFVEAYSSVHGVEWIQTATKDMLIEIDCTASIVKQRAAFPQKLPTPQTSSRIMPDKISCPSASTSLIAPFATEPSSSVPYTSSPFTSEPSLSTPSPLNVQHNIMLLPPEVAYSNREQLEDAVQTFARGQGYAVTIKSSIAGKRVYLKYDRGALNVNKLGKERQRQISSRRVGFPFLPQSCSITPSFRPFNAPEFNQCASLYCQEYDLGWCKTIMDSFNNPPNKGRSPCEPLYIMQWASECAEGYASWKHTDSSYFHDLQASKFLHFHRYNENGTITSLFFAHKESVRLSRQYHHVSLMDCIHKTNKYRLPILHIVGMTSFNSHFSVGFCFLKEEKQSDYTWALSKLAIIWTPETRPGVIVTDRELALMAAIDKLFSSSSHLLCVWHINKNILAKCKRQFETSEEWTVFLQQWCIWVAANTELEYEKQWKVLSDSFKTKPEVLEYLANTWLIYKERFVNAWTSKHLHFGNSRKRPCLQ</sequence>
<dbReference type="EMBL" id="FR824376">
    <property type="protein sequence ID" value="CCA25904.1"/>
    <property type="molecule type" value="Genomic_DNA"/>
</dbReference>
<dbReference type="InterPro" id="IPR018289">
    <property type="entry name" value="MULE_transposase_dom"/>
</dbReference>
<dbReference type="PANTHER" id="PTHR31569">
    <property type="entry name" value="SWIM-TYPE DOMAIN-CONTAINING PROTEIN"/>
    <property type="match status" value="1"/>
</dbReference>
<dbReference type="PANTHER" id="PTHR31569:SF4">
    <property type="entry name" value="SWIM-TYPE DOMAIN-CONTAINING PROTEIN"/>
    <property type="match status" value="1"/>
</dbReference>
<gene>
    <name evidence="2" type="primary">AlNc14C331G10690</name>
    <name evidence="2" type="ORF">ALNC14_120480</name>
</gene>
<feature type="domain" description="MULE transposase" evidence="1">
    <location>
        <begin position="31"/>
        <end position="123"/>
    </location>
</feature>
<name>F0WWS7_9STRA</name>
<evidence type="ECO:0000259" key="1">
    <source>
        <dbReference type="Pfam" id="PF10551"/>
    </source>
</evidence>
<dbReference type="HOGENOM" id="CLU_410731_0_0_1"/>
<reference evidence="2" key="1">
    <citation type="journal article" date="2011" name="PLoS Biol.">
        <title>Gene gain and loss during evolution of obligate parasitism in the white rust pathogen of Arabidopsis thaliana.</title>
        <authorList>
            <person name="Kemen E."/>
            <person name="Gardiner A."/>
            <person name="Schultz-Larsen T."/>
            <person name="Kemen A.C."/>
            <person name="Balmuth A.L."/>
            <person name="Robert-Seilaniantz A."/>
            <person name="Bailey K."/>
            <person name="Holub E."/>
            <person name="Studholme D.J."/>
            <person name="Maclean D."/>
            <person name="Jones J.D."/>
        </authorList>
    </citation>
    <scope>NUCLEOTIDE SEQUENCE</scope>
</reference>
<dbReference type="Pfam" id="PF10551">
    <property type="entry name" value="MULE"/>
    <property type="match status" value="2"/>
</dbReference>
<protein>
    <submittedName>
        <fullName evidence="2">Pc21g00130 putative</fullName>
    </submittedName>
</protein>
<evidence type="ECO:0000313" key="2">
    <source>
        <dbReference type="EMBL" id="CCA25904.1"/>
    </source>
</evidence>
<dbReference type="AlphaFoldDB" id="F0WWS7"/>
<accession>F0WWS7</accession>